<feature type="binding site" evidence="7">
    <location>
        <begin position="330"/>
        <end position="331"/>
    </location>
    <ligand>
        <name>substrate</name>
    </ligand>
</feature>
<accession>A0A841GH17</accession>
<sequence>MKDNVVHLQGKTSDLILQISPVVEILYWGDKISGVDAAAIQAVKRAVPNGRLDVDTPVTLSPEQGRGVFSSPGMEGHRQGLDWSPVFNFKSLQQDNNNLLITTEDPVAGLRLVCELNLDPKTDVLQVRHTLTNLKSEDYQVDRLAVTLPLPERADELMAFHGRWVREFQPHRVEVKHGGYQQENRRGRTSHEYFPGFMQGAAGFSEQQGEVWGVHLAWSGNHRLRSDVKTDGRRFVQAEALYFAGEIVLAEGESISTPWVYATYSAQGLNGMSHSFHQFVRDQIVHFPENKPRPVHLNTWEGIYFDHDPEYIMQMASRAAELGVERFIIDDGWFKGRNNDLAALGDWYLDTKKYPNGLEPVVNHVRGLGMEFGIWVEPEMINPDSDLFRAHPEWLLAVAGYQQPTGRYQYVLDLQKPEVFDYLLERLDDLLSRYDIAYVKWDMNREVVQPGHDGYAALDGQTKALYDLFDELGQRHPKVEFESCASGGGRIDYEILKRTHRFWTSDNNDALERQHIQRGMSYFFPPEVMGAHIGGRHCHCTRRTHSIGFRGLTALFGHMGVELDPVKESAEEQAGFTHYIALHKQLRPLLHSGNVVRIDHHDPALQINGVIAQDKTSAVFLFSQLAMPTYTLSGTARLAGLDPAKQYRLQVLDQPATLRTGGVMKKLPLWLEEETTLSGAWLAKAGIALPVMDPESALLVKLEAV</sequence>
<dbReference type="PROSITE" id="PS00512">
    <property type="entry name" value="ALPHA_GALACTOSIDASE"/>
    <property type="match status" value="1"/>
</dbReference>
<dbReference type="InterPro" id="IPR031704">
    <property type="entry name" value="Glyco_hydro_36_N"/>
</dbReference>
<dbReference type="InterPro" id="IPR031705">
    <property type="entry name" value="Glyco_hydro_36_C"/>
</dbReference>
<reference evidence="10 11" key="1">
    <citation type="submission" date="2020-08" db="EMBL/GenBank/DDBJ databases">
        <title>Genomic Encyclopedia of Type Strains, Phase IV (KMG-IV): sequencing the most valuable type-strain genomes for metagenomic binning, comparative biology and taxonomic classification.</title>
        <authorList>
            <person name="Goeker M."/>
        </authorList>
    </citation>
    <scope>NUCLEOTIDE SEQUENCE [LARGE SCALE GENOMIC DNA]</scope>
    <source>
        <strain evidence="10 11">DSM 22975</strain>
    </source>
</reference>
<dbReference type="PRINTS" id="PR00743">
    <property type="entry name" value="GLHYDRLASE36"/>
</dbReference>
<feature type="binding site" evidence="7">
    <location>
        <position position="484"/>
    </location>
    <ligand>
        <name>substrate</name>
    </ligand>
</feature>
<evidence type="ECO:0000259" key="9">
    <source>
        <dbReference type="Pfam" id="PF16875"/>
    </source>
</evidence>
<evidence type="ECO:0000256" key="3">
    <source>
        <dbReference type="ARBA" id="ARBA00022801"/>
    </source>
</evidence>
<dbReference type="InterPro" id="IPR050985">
    <property type="entry name" value="Alpha-glycosidase_related"/>
</dbReference>
<evidence type="ECO:0000256" key="5">
    <source>
        <dbReference type="PIRNR" id="PIRNR005536"/>
    </source>
</evidence>
<dbReference type="FunFam" id="3.20.20.70:FF:000118">
    <property type="entry name" value="Alpha-galactosidase"/>
    <property type="match status" value="1"/>
</dbReference>
<dbReference type="PANTHER" id="PTHR43053">
    <property type="entry name" value="GLYCOSIDASE FAMILY 31"/>
    <property type="match status" value="1"/>
</dbReference>
<gene>
    <name evidence="10" type="ORF">HNR75_001906</name>
</gene>
<dbReference type="InterPro" id="IPR000111">
    <property type="entry name" value="Glyco_hydro_27/36_CS"/>
</dbReference>
<evidence type="ECO:0000256" key="4">
    <source>
        <dbReference type="ARBA" id="ARBA00023295"/>
    </source>
</evidence>
<evidence type="ECO:0000256" key="2">
    <source>
        <dbReference type="ARBA" id="ARBA00012755"/>
    </source>
</evidence>
<dbReference type="InterPro" id="IPR002252">
    <property type="entry name" value="Glyco_hydro_36"/>
</dbReference>
<dbReference type="AlphaFoldDB" id="A0A841GH17"/>
<dbReference type="RefSeq" id="WP_188026721.1">
    <property type="nucleotide sequence ID" value="NZ_JACHGR010000006.1"/>
</dbReference>
<dbReference type="GO" id="GO:0004557">
    <property type="term" value="F:alpha-galactosidase activity"/>
    <property type="evidence" value="ECO:0007669"/>
    <property type="project" value="UniProtKB-UniRule"/>
</dbReference>
<dbReference type="SUPFAM" id="SSF51445">
    <property type="entry name" value="(Trans)glycosidases"/>
    <property type="match status" value="1"/>
</dbReference>
<feature type="binding site" evidence="7">
    <location>
        <position position="164"/>
    </location>
    <ligand>
        <name>substrate</name>
    </ligand>
</feature>
<evidence type="ECO:0000256" key="7">
    <source>
        <dbReference type="PIRSR" id="PIRSR005536-2"/>
    </source>
</evidence>
<evidence type="ECO:0000259" key="8">
    <source>
        <dbReference type="Pfam" id="PF16874"/>
    </source>
</evidence>
<evidence type="ECO:0000313" key="11">
    <source>
        <dbReference type="Proteomes" id="UP000585721"/>
    </source>
</evidence>
<dbReference type="Gene3D" id="2.70.98.60">
    <property type="entry name" value="alpha-galactosidase from lactobacil brevis"/>
    <property type="match status" value="1"/>
</dbReference>
<dbReference type="GO" id="GO:0016052">
    <property type="term" value="P:carbohydrate catabolic process"/>
    <property type="evidence" value="ECO:0007669"/>
    <property type="project" value="InterPro"/>
</dbReference>
<dbReference type="Pfam" id="PF02065">
    <property type="entry name" value="Melibiase"/>
    <property type="match status" value="1"/>
</dbReference>
<keyword evidence="3 5" id="KW-0378">Hydrolase</keyword>
<evidence type="ECO:0000256" key="6">
    <source>
        <dbReference type="PIRSR" id="PIRSR005536-1"/>
    </source>
</evidence>
<name>A0A841GH17_9GAMM</name>
<protein>
    <recommendedName>
        <fullName evidence="2 5">Alpha-galactosidase</fullName>
        <ecNumber evidence="2 5">3.2.1.22</ecNumber>
    </recommendedName>
</protein>
<dbReference type="InterPro" id="IPR013785">
    <property type="entry name" value="Aldolase_TIM"/>
</dbReference>
<proteinExistence type="inferred from homology"/>
<dbReference type="EC" id="3.2.1.22" evidence="2 5"/>
<comment type="caution">
    <text evidence="10">The sequence shown here is derived from an EMBL/GenBank/DDBJ whole genome shotgun (WGS) entry which is preliminary data.</text>
</comment>
<dbReference type="Pfam" id="PF16875">
    <property type="entry name" value="Glyco_hydro_36N"/>
    <property type="match status" value="1"/>
</dbReference>
<keyword evidence="4 5" id="KW-0326">Glycosidase</keyword>
<comment type="catalytic activity">
    <reaction evidence="1 5">
        <text>Hydrolysis of terminal, non-reducing alpha-D-galactose residues in alpha-D-galactosides, including galactose oligosaccharides, galactomannans and galactolipids.</text>
        <dbReference type="EC" id="3.2.1.22"/>
    </reaction>
</comment>
<keyword evidence="11" id="KW-1185">Reference proteome</keyword>
<feature type="domain" description="Glycosyl hydrolase family 36 N-terminal" evidence="9">
    <location>
        <begin position="23"/>
        <end position="239"/>
    </location>
</feature>
<dbReference type="Pfam" id="PF16874">
    <property type="entry name" value="Glyco_hydro_36C"/>
    <property type="match status" value="1"/>
</dbReference>
<dbReference type="InterPro" id="IPR017853">
    <property type="entry name" value="GH"/>
</dbReference>
<feature type="binding site" evidence="7">
    <location>
        <position position="407"/>
    </location>
    <ligand>
        <name>substrate</name>
    </ligand>
</feature>
<dbReference type="Proteomes" id="UP000585721">
    <property type="component" value="Unassembled WGS sequence"/>
</dbReference>
<dbReference type="EMBL" id="JACHGR010000006">
    <property type="protein sequence ID" value="MBB6055976.1"/>
    <property type="molecule type" value="Genomic_DNA"/>
</dbReference>
<dbReference type="PIRSF" id="PIRSF005536">
    <property type="entry name" value="Agal"/>
    <property type="match status" value="1"/>
</dbReference>
<organism evidence="10 11">
    <name type="scientific">Tolumonas osonensis</name>
    <dbReference type="NCBI Taxonomy" id="675874"/>
    <lineage>
        <taxon>Bacteria</taxon>
        <taxon>Pseudomonadati</taxon>
        <taxon>Pseudomonadota</taxon>
        <taxon>Gammaproteobacteria</taxon>
        <taxon>Aeromonadales</taxon>
        <taxon>Aeromonadaceae</taxon>
        <taxon>Tolumonas</taxon>
    </lineage>
</organism>
<dbReference type="CDD" id="cd14791">
    <property type="entry name" value="GH36"/>
    <property type="match status" value="1"/>
</dbReference>
<feature type="active site" description="Nucleophile" evidence="6">
    <location>
        <position position="442"/>
    </location>
</feature>
<feature type="active site" description="Proton donor" evidence="6">
    <location>
        <position position="506"/>
    </location>
</feature>
<comment type="similarity">
    <text evidence="5">Belongs to the glycosyl hydrolase.</text>
</comment>
<evidence type="ECO:0000313" key="10">
    <source>
        <dbReference type="EMBL" id="MBB6055976.1"/>
    </source>
</evidence>
<feature type="domain" description="Glycosyl hydrolase family 36 C-terminal" evidence="8">
    <location>
        <begin position="610"/>
        <end position="691"/>
    </location>
</feature>
<feature type="binding site" evidence="7">
    <location>
        <begin position="440"/>
        <end position="444"/>
    </location>
    <ligand>
        <name>substrate</name>
    </ligand>
</feature>
<dbReference type="InterPro" id="IPR013780">
    <property type="entry name" value="Glyco_hydro_b"/>
</dbReference>
<dbReference type="InterPro" id="IPR038417">
    <property type="entry name" value="Alpga-gal_N_sf"/>
</dbReference>
<feature type="binding site" evidence="7">
    <location>
        <position position="506"/>
    </location>
    <ligand>
        <name>substrate</name>
    </ligand>
</feature>
<dbReference type="Gene3D" id="3.20.20.70">
    <property type="entry name" value="Aldolase class I"/>
    <property type="match status" value="1"/>
</dbReference>
<dbReference type="Gene3D" id="2.60.40.1180">
    <property type="entry name" value="Golgi alpha-mannosidase II"/>
    <property type="match status" value="1"/>
</dbReference>
<dbReference type="PANTHER" id="PTHR43053:SF3">
    <property type="entry name" value="ALPHA-GALACTOSIDASE C-RELATED"/>
    <property type="match status" value="1"/>
</dbReference>
<evidence type="ECO:0000256" key="1">
    <source>
        <dbReference type="ARBA" id="ARBA00001255"/>
    </source>
</evidence>